<dbReference type="PANTHER" id="PTHR11240">
    <property type="entry name" value="RIBONUCLEASE T2"/>
    <property type="match status" value="1"/>
</dbReference>
<evidence type="ECO:0000256" key="2">
    <source>
        <dbReference type="RuleBase" id="RU004328"/>
    </source>
</evidence>
<reference evidence="4 5" key="1">
    <citation type="submission" date="2016-12" db="EMBL/GenBank/DDBJ databases">
        <title>The new phylogeny of genus Mycobacterium.</title>
        <authorList>
            <person name="Tortoli E."/>
            <person name="Trovato A."/>
            <person name="Cirillo D.M."/>
        </authorList>
    </citation>
    <scope>NUCLEOTIDE SEQUENCE [LARGE SCALE GENOMIC DNA]</scope>
    <source>
        <strain evidence="4 5">DSM 44223</strain>
    </source>
</reference>
<dbReference type="GO" id="GO:0033897">
    <property type="term" value="F:ribonuclease T2 activity"/>
    <property type="evidence" value="ECO:0007669"/>
    <property type="project" value="InterPro"/>
</dbReference>
<keyword evidence="3" id="KW-0472">Membrane</keyword>
<dbReference type="Pfam" id="PF00445">
    <property type="entry name" value="Ribonuclease_T2"/>
    <property type="match status" value="1"/>
</dbReference>
<dbReference type="EMBL" id="MVIH01000001">
    <property type="protein sequence ID" value="ORB57536.1"/>
    <property type="molecule type" value="Genomic_DNA"/>
</dbReference>
<accession>A0A1X0J6Y3</accession>
<dbReference type="GO" id="GO:0003723">
    <property type="term" value="F:RNA binding"/>
    <property type="evidence" value="ECO:0007669"/>
    <property type="project" value="InterPro"/>
</dbReference>
<evidence type="ECO:0000256" key="3">
    <source>
        <dbReference type="SAM" id="Phobius"/>
    </source>
</evidence>
<comment type="similarity">
    <text evidence="1 2">Belongs to the RNase T2 family.</text>
</comment>
<evidence type="ECO:0000313" key="4">
    <source>
        <dbReference type="EMBL" id="ORB57536.1"/>
    </source>
</evidence>
<dbReference type="Proteomes" id="UP000192534">
    <property type="component" value="Unassembled WGS sequence"/>
</dbReference>
<dbReference type="AlphaFoldDB" id="A0A1X0J6Y3"/>
<dbReference type="SUPFAM" id="SSF55895">
    <property type="entry name" value="Ribonuclease Rh-like"/>
    <property type="match status" value="1"/>
</dbReference>
<dbReference type="InterPro" id="IPR036430">
    <property type="entry name" value="RNase_T2-like_sf"/>
</dbReference>
<dbReference type="InterPro" id="IPR001568">
    <property type="entry name" value="RNase_T2-like"/>
</dbReference>
<keyword evidence="5" id="KW-1185">Reference proteome</keyword>
<organism evidence="4 5">
    <name type="scientific">Mycolicibacterium rhodesiae</name>
    <name type="common">Mycobacterium rhodesiae</name>
    <dbReference type="NCBI Taxonomy" id="36814"/>
    <lineage>
        <taxon>Bacteria</taxon>
        <taxon>Bacillati</taxon>
        <taxon>Actinomycetota</taxon>
        <taxon>Actinomycetes</taxon>
        <taxon>Mycobacteriales</taxon>
        <taxon>Mycobacteriaceae</taxon>
        <taxon>Mycolicibacterium</taxon>
    </lineage>
</organism>
<dbReference type="Gene3D" id="3.90.730.10">
    <property type="entry name" value="Ribonuclease T2-like"/>
    <property type="match status" value="1"/>
</dbReference>
<comment type="caution">
    <text evidence="4">The sequence shown here is derived from an EMBL/GenBank/DDBJ whole genome shotgun (WGS) entry which is preliminary data.</text>
</comment>
<gene>
    <name evidence="4" type="ORF">BST42_00145</name>
</gene>
<keyword evidence="3" id="KW-0812">Transmembrane</keyword>
<proteinExistence type="inferred from homology"/>
<keyword evidence="3" id="KW-1133">Transmembrane helix</keyword>
<sequence length="250" mass="25992">MRRGDVAVLSISAALGAIVVAAVVVSVLVVDRPREPSKAAETNSDSSLLVVTWGPALCKVDPPNPGCRSGHVGSLGPAFILHGLWPQPPTQQFCGVPKGGRNPSLVDLKLPQDVQTDLQSMMSDAGVMAPHEWSAHGTCSGLPPADYFGIATRLTEQVTAVLNPVFRDAEGGHVSLSTVRDRFDATFGPHAGDRVGMNCREAGGSGVIVYELHLSLPPVAALRGASNPSLGELLDKGPTILAGCRRGLVA</sequence>
<evidence type="ECO:0000256" key="1">
    <source>
        <dbReference type="ARBA" id="ARBA00007469"/>
    </source>
</evidence>
<dbReference type="PANTHER" id="PTHR11240:SF22">
    <property type="entry name" value="RIBONUCLEASE T2"/>
    <property type="match status" value="1"/>
</dbReference>
<evidence type="ECO:0000313" key="5">
    <source>
        <dbReference type="Proteomes" id="UP000192534"/>
    </source>
</evidence>
<dbReference type="GO" id="GO:0006401">
    <property type="term" value="P:RNA catabolic process"/>
    <property type="evidence" value="ECO:0007669"/>
    <property type="project" value="TreeGrafter"/>
</dbReference>
<dbReference type="OrthoDB" id="4720638at2"/>
<dbReference type="RefSeq" id="WP_083117201.1">
    <property type="nucleotide sequence ID" value="NZ_JACKUO010000024.1"/>
</dbReference>
<protein>
    <submittedName>
        <fullName evidence="4">Ribonuclease T(2)</fullName>
    </submittedName>
</protein>
<feature type="transmembrane region" description="Helical" evidence="3">
    <location>
        <begin position="6"/>
        <end position="30"/>
    </location>
</feature>
<name>A0A1X0J6Y3_MYCRH</name>